<dbReference type="InterPro" id="IPR044855">
    <property type="entry name" value="CoA-Trfase_III_dom3_sf"/>
</dbReference>
<accession>A0A918Q7C1</accession>
<dbReference type="InterPro" id="IPR050509">
    <property type="entry name" value="CoA-transferase_III"/>
</dbReference>
<evidence type="ECO:0000313" key="3">
    <source>
        <dbReference type="Proteomes" id="UP000622166"/>
    </source>
</evidence>
<reference evidence="2" key="2">
    <citation type="submission" date="2020-09" db="EMBL/GenBank/DDBJ databases">
        <authorList>
            <person name="Sun Q."/>
            <person name="Ohkuma M."/>
        </authorList>
    </citation>
    <scope>NUCLEOTIDE SEQUENCE</scope>
    <source>
        <strain evidence="2">JCM 4815</strain>
    </source>
</reference>
<reference evidence="2" key="1">
    <citation type="journal article" date="2014" name="Int. J. Syst. Evol. Microbiol.">
        <title>Complete genome sequence of Corynebacterium casei LMG S-19264T (=DSM 44701T), isolated from a smear-ripened cheese.</title>
        <authorList>
            <consortium name="US DOE Joint Genome Institute (JGI-PGF)"/>
            <person name="Walter F."/>
            <person name="Albersmeier A."/>
            <person name="Kalinowski J."/>
            <person name="Ruckert C."/>
        </authorList>
    </citation>
    <scope>NUCLEOTIDE SEQUENCE</scope>
    <source>
        <strain evidence="2">JCM 4815</strain>
    </source>
</reference>
<name>A0A918Q7C1_9ACTN</name>
<dbReference type="InterPro" id="IPR023606">
    <property type="entry name" value="CoA-Trfase_III_dom_1_sf"/>
</dbReference>
<dbReference type="AlphaFoldDB" id="A0A918Q7C1"/>
<dbReference type="RefSeq" id="WP_189865305.1">
    <property type="nucleotide sequence ID" value="NZ_BMVW01000017.1"/>
</dbReference>
<sequence length="460" mass="47638">MTAVSTEYAWKALGGAPELLARVSVVARHGALPAVLPVRELARACVGACGLAAAELGARRAGRAEVPEVRVDDGAVATAFVSERHLTVDGRRTAPFAPLSRFWPTADGWVRTHANYPHHQARLLGALGLAADASAEDLGRCLAERSARETEDTVHAAGGLAVAVRTPGEWAGHAQGRAAAAGPLVRREVIGEGPGRRLTGSAGLPAAGVRVLDLTRVTAGPVATRTLALLGADVLRVDARGLPELPDQHADTGFGKRSAVLDLGDRTDRRTFEELLAGADVVVTGYRPGALDRYGLGAGALAERRPGLVVAQLSAWGADGPWAGRRGFDSLVQAATGTAVIEGAPGRPGALPAQALDHGTGYLLAAAVLRCLTERLEEGGTRLVRLALARTAAWLTCGAVDGAGFSGHGLVYDRPDPYLAATDSPLGRLRYALPPVSFAGGPGDWTRPPGPWGADEARWA</sequence>
<dbReference type="GO" id="GO:0003824">
    <property type="term" value="F:catalytic activity"/>
    <property type="evidence" value="ECO:0007669"/>
    <property type="project" value="InterPro"/>
</dbReference>
<dbReference type="Gene3D" id="3.40.50.10540">
    <property type="entry name" value="Crotonobetainyl-coa:carnitine coa-transferase, domain 1"/>
    <property type="match status" value="2"/>
</dbReference>
<dbReference type="EMBL" id="BMVW01000017">
    <property type="protein sequence ID" value="GGZ34325.1"/>
    <property type="molecule type" value="Genomic_DNA"/>
</dbReference>
<protein>
    <submittedName>
        <fullName evidence="2">L-carnitine dehydratase</fullName>
    </submittedName>
</protein>
<dbReference type="PANTHER" id="PTHR48228">
    <property type="entry name" value="SUCCINYL-COA--D-CITRAMALATE COA-TRANSFERASE"/>
    <property type="match status" value="1"/>
</dbReference>
<proteinExistence type="predicted"/>
<evidence type="ECO:0000313" key="2">
    <source>
        <dbReference type="EMBL" id="GGZ34325.1"/>
    </source>
</evidence>
<comment type="caution">
    <text evidence="2">The sequence shown here is derived from an EMBL/GenBank/DDBJ whole genome shotgun (WGS) entry which is preliminary data.</text>
</comment>
<gene>
    <name evidence="2" type="ORF">GCM10010365_64070</name>
</gene>
<evidence type="ECO:0000256" key="1">
    <source>
        <dbReference type="SAM" id="MobiDB-lite"/>
    </source>
</evidence>
<organism evidence="2 3">
    <name type="scientific">Streptomyces poonensis</name>
    <dbReference type="NCBI Taxonomy" id="68255"/>
    <lineage>
        <taxon>Bacteria</taxon>
        <taxon>Bacillati</taxon>
        <taxon>Actinomycetota</taxon>
        <taxon>Actinomycetes</taxon>
        <taxon>Kitasatosporales</taxon>
        <taxon>Streptomycetaceae</taxon>
        <taxon>Streptomyces</taxon>
    </lineage>
</organism>
<dbReference type="Proteomes" id="UP000622166">
    <property type="component" value="Unassembled WGS sequence"/>
</dbReference>
<dbReference type="Gene3D" id="3.30.1540.10">
    <property type="entry name" value="formyl-coa transferase, domain 3"/>
    <property type="match status" value="1"/>
</dbReference>
<feature type="region of interest" description="Disordered" evidence="1">
    <location>
        <begin position="440"/>
        <end position="460"/>
    </location>
</feature>
<dbReference type="PANTHER" id="PTHR48228:SF4">
    <property type="entry name" value="BLR3030 PROTEIN"/>
    <property type="match status" value="1"/>
</dbReference>
<dbReference type="SUPFAM" id="SSF89796">
    <property type="entry name" value="CoA-transferase family III (CaiB/BaiF)"/>
    <property type="match status" value="2"/>
</dbReference>
<keyword evidence="3" id="KW-1185">Reference proteome</keyword>
<dbReference type="Pfam" id="PF02515">
    <property type="entry name" value="CoA_transf_3"/>
    <property type="match status" value="1"/>
</dbReference>
<dbReference type="InterPro" id="IPR003673">
    <property type="entry name" value="CoA-Trfase_fam_III"/>
</dbReference>